<protein>
    <submittedName>
        <fullName evidence="2">Uncharacterized protein</fullName>
    </submittedName>
</protein>
<evidence type="ECO:0000313" key="3">
    <source>
        <dbReference type="Proteomes" id="UP000712600"/>
    </source>
</evidence>
<name>A0A8S9QS74_BRACR</name>
<feature type="compositionally biased region" description="Low complexity" evidence="1">
    <location>
        <begin position="70"/>
        <end position="83"/>
    </location>
</feature>
<gene>
    <name evidence="2" type="ORF">F2Q69_00022480</name>
</gene>
<feature type="compositionally biased region" description="Basic and acidic residues" evidence="1">
    <location>
        <begin position="60"/>
        <end position="69"/>
    </location>
</feature>
<dbReference type="Proteomes" id="UP000712600">
    <property type="component" value="Unassembled WGS sequence"/>
</dbReference>
<proteinExistence type="predicted"/>
<feature type="region of interest" description="Disordered" evidence="1">
    <location>
        <begin position="44"/>
        <end position="83"/>
    </location>
</feature>
<organism evidence="2 3">
    <name type="scientific">Brassica cretica</name>
    <name type="common">Mustard</name>
    <dbReference type="NCBI Taxonomy" id="69181"/>
    <lineage>
        <taxon>Eukaryota</taxon>
        <taxon>Viridiplantae</taxon>
        <taxon>Streptophyta</taxon>
        <taxon>Embryophyta</taxon>
        <taxon>Tracheophyta</taxon>
        <taxon>Spermatophyta</taxon>
        <taxon>Magnoliopsida</taxon>
        <taxon>eudicotyledons</taxon>
        <taxon>Gunneridae</taxon>
        <taxon>Pentapetalae</taxon>
        <taxon>rosids</taxon>
        <taxon>malvids</taxon>
        <taxon>Brassicales</taxon>
        <taxon>Brassicaceae</taxon>
        <taxon>Brassiceae</taxon>
        <taxon>Brassica</taxon>
    </lineage>
</organism>
<evidence type="ECO:0000256" key="1">
    <source>
        <dbReference type="SAM" id="MobiDB-lite"/>
    </source>
</evidence>
<dbReference type="AlphaFoldDB" id="A0A8S9QS74"/>
<sequence length="83" mass="9077">MVNKASTDVTSSSQFRPRDVAAGGRSVLLFSIQLVKDRLNQIWNGKQSKARGHKPISSPHKSEMLRLDTRQTGTTTATPPSPC</sequence>
<evidence type="ECO:0000313" key="2">
    <source>
        <dbReference type="EMBL" id="KAF3541064.1"/>
    </source>
</evidence>
<reference evidence="2" key="1">
    <citation type="submission" date="2019-12" db="EMBL/GenBank/DDBJ databases">
        <title>Genome sequencing and annotation of Brassica cretica.</title>
        <authorList>
            <person name="Studholme D.J."/>
            <person name="Sarris P."/>
        </authorList>
    </citation>
    <scope>NUCLEOTIDE SEQUENCE</scope>
    <source>
        <strain evidence="2">PFS-109/04</strain>
        <tissue evidence="2">Leaf</tissue>
    </source>
</reference>
<comment type="caution">
    <text evidence="2">The sequence shown here is derived from an EMBL/GenBank/DDBJ whole genome shotgun (WGS) entry which is preliminary data.</text>
</comment>
<dbReference type="EMBL" id="QGKX02001290">
    <property type="protein sequence ID" value="KAF3541064.1"/>
    <property type="molecule type" value="Genomic_DNA"/>
</dbReference>
<accession>A0A8S9QS74</accession>